<dbReference type="EMBL" id="JNBY01000092">
    <property type="protein sequence ID" value="KDN84614.1"/>
    <property type="molecule type" value="Genomic_DNA"/>
</dbReference>
<evidence type="ECO:0000313" key="2">
    <source>
        <dbReference type="EMBL" id="KDN84614.1"/>
    </source>
</evidence>
<protein>
    <submittedName>
        <fullName evidence="2">Uncharacterized protein</fullName>
    </submittedName>
</protein>
<dbReference type="Proteomes" id="UP000027178">
    <property type="component" value="Unassembled WGS sequence"/>
</dbReference>
<name>A0A066YXA3_9ACTN</name>
<keyword evidence="3" id="KW-1185">Reference proteome</keyword>
<proteinExistence type="predicted"/>
<dbReference type="HOGENOM" id="CLU_2916454_0_0_11"/>
<feature type="region of interest" description="Disordered" evidence="1">
    <location>
        <begin position="18"/>
        <end position="61"/>
    </location>
</feature>
<feature type="compositionally biased region" description="Basic and acidic residues" evidence="1">
    <location>
        <begin position="50"/>
        <end position="61"/>
    </location>
</feature>
<reference evidence="2 3" key="1">
    <citation type="submission" date="2014-05" db="EMBL/GenBank/DDBJ databases">
        <title>Draft Genome Sequence of Kitasatospora cheerisanensis KCTC 2395.</title>
        <authorList>
            <person name="Nam D.H."/>
        </authorList>
    </citation>
    <scope>NUCLEOTIDE SEQUENCE [LARGE SCALE GENOMIC DNA]</scope>
    <source>
        <strain evidence="2 3">KCTC 2395</strain>
    </source>
</reference>
<sequence>MEPCRVPHALGILSTRWSAHRPAVGRNGMSCPGSRSRGARLGSSGAGPDDGNKTAVSEDER</sequence>
<feature type="compositionally biased region" description="Low complexity" evidence="1">
    <location>
        <begin position="33"/>
        <end position="47"/>
    </location>
</feature>
<dbReference type="AlphaFoldDB" id="A0A066YXA3"/>
<accession>A0A066YXA3</accession>
<organism evidence="2 3">
    <name type="scientific">Kitasatospora cheerisanensis KCTC 2395</name>
    <dbReference type="NCBI Taxonomy" id="1348663"/>
    <lineage>
        <taxon>Bacteria</taxon>
        <taxon>Bacillati</taxon>
        <taxon>Actinomycetota</taxon>
        <taxon>Actinomycetes</taxon>
        <taxon>Kitasatosporales</taxon>
        <taxon>Streptomycetaceae</taxon>
        <taxon>Kitasatospora</taxon>
    </lineage>
</organism>
<evidence type="ECO:0000313" key="3">
    <source>
        <dbReference type="Proteomes" id="UP000027178"/>
    </source>
</evidence>
<comment type="caution">
    <text evidence="2">The sequence shown here is derived from an EMBL/GenBank/DDBJ whole genome shotgun (WGS) entry which is preliminary data.</text>
</comment>
<evidence type="ECO:0000256" key="1">
    <source>
        <dbReference type="SAM" id="MobiDB-lite"/>
    </source>
</evidence>
<gene>
    <name evidence="2" type="ORF">KCH_37060</name>
</gene>